<evidence type="ECO:0000313" key="2">
    <source>
        <dbReference type="Proteomes" id="UP001266305"/>
    </source>
</evidence>
<proteinExistence type="predicted"/>
<organism evidence="1 2">
    <name type="scientific">Saguinus oedipus</name>
    <name type="common">Cotton-top tamarin</name>
    <name type="synonym">Oedipomidas oedipus</name>
    <dbReference type="NCBI Taxonomy" id="9490"/>
    <lineage>
        <taxon>Eukaryota</taxon>
        <taxon>Metazoa</taxon>
        <taxon>Chordata</taxon>
        <taxon>Craniata</taxon>
        <taxon>Vertebrata</taxon>
        <taxon>Euteleostomi</taxon>
        <taxon>Mammalia</taxon>
        <taxon>Eutheria</taxon>
        <taxon>Euarchontoglires</taxon>
        <taxon>Primates</taxon>
        <taxon>Haplorrhini</taxon>
        <taxon>Platyrrhini</taxon>
        <taxon>Cebidae</taxon>
        <taxon>Callitrichinae</taxon>
        <taxon>Saguinus</taxon>
    </lineage>
</organism>
<comment type="caution">
    <text evidence="1">The sequence shown here is derived from an EMBL/GenBank/DDBJ whole genome shotgun (WGS) entry which is preliminary data.</text>
</comment>
<keyword evidence="2" id="KW-1185">Reference proteome</keyword>
<reference evidence="1 2" key="1">
    <citation type="submission" date="2023-05" db="EMBL/GenBank/DDBJ databases">
        <title>B98-5 Cell Line De Novo Hybrid Assembly: An Optical Mapping Approach.</title>
        <authorList>
            <person name="Kananen K."/>
            <person name="Auerbach J.A."/>
            <person name="Kautto E."/>
            <person name="Blachly J.S."/>
        </authorList>
    </citation>
    <scope>NUCLEOTIDE SEQUENCE [LARGE SCALE GENOMIC DNA]</scope>
    <source>
        <strain evidence="1">B95-8</strain>
        <tissue evidence="1">Cell line</tissue>
    </source>
</reference>
<gene>
    <name evidence="1" type="ORF">P7K49_006479</name>
</gene>
<evidence type="ECO:0000313" key="1">
    <source>
        <dbReference type="EMBL" id="KAK2115853.1"/>
    </source>
</evidence>
<sequence>MAKHNVMFRVHIAKGPLTEHPEGQFPLSTLVQGKKKPNPFSTPVYLQTSEIPGTVTFKSSYDTGTVTFKSSYAVQNIKFALLISADATAKGPSVLPDVCLLPRKNREASDHDSWFNDSHGVAFLNECCQADLGCGCIKSCQCSAFKLIQAASDPSSTGQVSAWPATLCPLHTAQRGYDLSLMHRLEYVAFCHIEEFTKKNEASLKAEVDEAIEKKKAGERETI</sequence>
<name>A0ABQ9W4Z0_SAGOE</name>
<dbReference type="EMBL" id="JASSZA010000003">
    <property type="protein sequence ID" value="KAK2115853.1"/>
    <property type="molecule type" value="Genomic_DNA"/>
</dbReference>
<dbReference type="Proteomes" id="UP001266305">
    <property type="component" value="Unassembled WGS sequence"/>
</dbReference>
<protein>
    <submittedName>
        <fullName evidence="1">Uncharacterized protein</fullName>
    </submittedName>
</protein>
<accession>A0ABQ9W4Z0</accession>